<dbReference type="Pfam" id="PF02826">
    <property type="entry name" value="2-Hacid_dh_C"/>
    <property type="match status" value="1"/>
</dbReference>
<evidence type="ECO:0000313" key="5">
    <source>
        <dbReference type="Proteomes" id="UP000238296"/>
    </source>
</evidence>
<evidence type="ECO:0000259" key="3">
    <source>
        <dbReference type="Pfam" id="PF02826"/>
    </source>
</evidence>
<reference evidence="4 5" key="1">
    <citation type="journal article" date="2017" name="Int. J. Syst. Evol. Microbiol.">
        <title>Mycobacterium talmoniae sp. nov., a slowly growing mycobacterium isolated from human respiratory samples.</title>
        <authorList>
            <person name="Davidson R.M."/>
            <person name="DeGroote M.A."/>
            <person name="Marola J.L."/>
            <person name="Buss S."/>
            <person name="Jones V."/>
            <person name="McNeil M.R."/>
            <person name="Freifeld A.G."/>
            <person name="Elaine Epperson L."/>
            <person name="Hasan N.A."/>
            <person name="Jackson M."/>
            <person name="Iwen P.C."/>
            <person name="Salfinger M."/>
            <person name="Strong M."/>
        </authorList>
    </citation>
    <scope>NUCLEOTIDE SEQUENCE [LARGE SCALE GENOMIC DNA]</scope>
    <source>
        <strain evidence="4 5">ATCC BAA-2683</strain>
    </source>
</reference>
<dbReference type="EC" id="1.-.-.-" evidence="4"/>
<gene>
    <name evidence="4" type="ORF">C1Y40_05694</name>
</gene>
<keyword evidence="1 4" id="KW-0560">Oxidoreductase</keyword>
<dbReference type="SUPFAM" id="SSF51735">
    <property type="entry name" value="NAD(P)-binding Rossmann-fold domains"/>
    <property type="match status" value="1"/>
</dbReference>
<feature type="domain" description="D-isomer specific 2-hydroxyacid dehydrogenase NAD-binding" evidence="3">
    <location>
        <begin position="2"/>
        <end position="51"/>
    </location>
</feature>
<dbReference type="InterPro" id="IPR036291">
    <property type="entry name" value="NAD(P)-bd_dom_sf"/>
</dbReference>
<keyword evidence="2" id="KW-0520">NAD</keyword>
<dbReference type="GO" id="GO:0016618">
    <property type="term" value="F:hydroxypyruvate reductase [NAD(P)H] activity"/>
    <property type="evidence" value="ECO:0007669"/>
    <property type="project" value="TreeGrafter"/>
</dbReference>
<dbReference type="GO" id="GO:0030267">
    <property type="term" value="F:glyoxylate reductase (NADPH) activity"/>
    <property type="evidence" value="ECO:0007669"/>
    <property type="project" value="TreeGrafter"/>
</dbReference>
<dbReference type="InterPro" id="IPR050223">
    <property type="entry name" value="D-isomer_2-hydroxyacid_DH"/>
</dbReference>
<dbReference type="PANTHER" id="PTHR10996:SF178">
    <property type="entry name" value="2-HYDROXYACID DEHYDROGENASE YGL185C-RELATED"/>
    <property type="match status" value="1"/>
</dbReference>
<protein>
    <submittedName>
        <fullName evidence="4">2-hydroxyacid dehydrogenase</fullName>
        <ecNumber evidence="4">1.-.-.-</ecNumber>
    </submittedName>
</protein>
<dbReference type="Gene3D" id="3.40.50.720">
    <property type="entry name" value="NAD(P)-binding Rossmann-like Domain"/>
    <property type="match status" value="1"/>
</dbReference>
<organism evidence="4 5">
    <name type="scientific">Mycobacterium talmoniae</name>
    <dbReference type="NCBI Taxonomy" id="1858794"/>
    <lineage>
        <taxon>Bacteria</taxon>
        <taxon>Bacillati</taxon>
        <taxon>Actinomycetota</taxon>
        <taxon>Actinomycetes</taxon>
        <taxon>Mycobacteriales</taxon>
        <taxon>Mycobacteriaceae</taxon>
        <taxon>Mycobacterium</taxon>
    </lineage>
</organism>
<evidence type="ECO:0000313" key="4">
    <source>
        <dbReference type="EMBL" id="PQM44149.1"/>
    </source>
</evidence>
<evidence type="ECO:0000256" key="1">
    <source>
        <dbReference type="ARBA" id="ARBA00023002"/>
    </source>
</evidence>
<dbReference type="EMBL" id="PPEA01000946">
    <property type="protein sequence ID" value="PQM44149.1"/>
    <property type="molecule type" value="Genomic_DNA"/>
</dbReference>
<proteinExistence type="predicted"/>
<sequence length="77" mass="8165">MLAAPLTEQTRGMMNADALAALPPRARLINVGRGELVLTDALVAALQTGRWPGQHSTSSTPNRCRPAIRCGPPRMCG</sequence>
<dbReference type="InterPro" id="IPR006140">
    <property type="entry name" value="D-isomer_DH_NAD-bd"/>
</dbReference>
<dbReference type="Proteomes" id="UP000238296">
    <property type="component" value="Unassembled WGS sequence"/>
</dbReference>
<accession>A0A2S8BBX1</accession>
<dbReference type="PANTHER" id="PTHR10996">
    <property type="entry name" value="2-HYDROXYACID DEHYDROGENASE-RELATED"/>
    <property type="match status" value="1"/>
</dbReference>
<dbReference type="GO" id="GO:0051287">
    <property type="term" value="F:NAD binding"/>
    <property type="evidence" value="ECO:0007669"/>
    <property type="project" value="InterPro"/>
</dbReference>
<evidence type="ECO:0000256" key="2">
    <source>
        <dbReference type="ARBA" id="ARBA00023027"/>
    </source>
</evidence>
<dbReference type="AlphaFoldDB" id="A0A2S8BBX1"/>
<comment type="caution">
    <text evidence="4">The sequence shown here is derived from an EMBL/GenBank/DDBJ whole genome shotgun (WGS) entry which is preliminary data.</text>
</comment>
<name>A0A2S8BBX1_9MYCO</name>
<dbReference type="GO" id="GO:0005829">
    <property type="term" value="C:cytosol"/>
    <property type="evidence" value="ECO:0007669"/>
    <property type="project" value="TreeGrafter"/>
</dbReference>